<dbReference type="Pfam" id="PF00293">
    <property type="entry name" value="NUDIX"/>
    <property type="match status" value="1"/>
</dbReference>
<dbReference type="InterPro" id="IPR020084">
    <property type="entry name" value="NUDIX_hydrolase_CS"/>
</dbReference>
<reference evidence="4" key="1">
    <citation type="submission" date="2022-06" db="EMBL/GenBank/DDBJ databases">
        <title>Genome public.</title>
        <authorList>
            <person name="Sun Q."/>
        </authorList>
    </citation>
    <scope>NUCLEOTIDE SEQUENCE</scope>
    <source>
        <strain evidence="4">CWNU-1</strain>
    </source>
</reference>
<dbReference type="EMBL" id="JAMQAW010000008">
    <property type="protein sequence ID" value="MCM2388800.1"/>
    <property type="molecule type" value="Genomic_DNA"/>
</dbReference>
<evidence type="ECO:0000256" key="1">
    <source>
        <dbReference type="ARBA" id="ARBA00001946"/>
    </source>
</evidence>
<comment type="caution">
    <text evidence="4">The sequence shown here is derived from an EMBL/GenBank/DDBJ whole genome shotgun (WGS) entry which is preliminary data.</text>
</comment>
<keyword evidence="5" id="KW-1185">Reference proteome</keyword>
<gene>
    <name evidence="4" type="ORF">NBG84_10940</name>
</gene>
<dbReference type="Gene3D" id="3.90.79.10">
    <property type="entry name" value="Nucleoside Triphosphate Pyrophosphohydrolase"/>
    <property type="match status" value="1"/>
</dbReference>
<evidence type="ECO:0000259" key="3">
    <source>
        <dbReference type="PROSITE" id="PS51462"/>
    </source>
</evidence>
<accession>A0ABT0UK19</accession>
<dbReference type="PANTHER" id="PTHR43046:SF16">
    <property type="entry name" value="ADP-RIBOSE PYROPHOSPHATASE YJHB-RELATED"/>
    <property type="match status" value="1"/>
</dbReference>
<name>A0ABT0UK19_9ACTN</name>
<dbReference type="PROSITE" id="PS51462">
    <property type="entry name" value="NUDIX"/>
    <property type="match status" value="1"/>
</dbReference>
<dbReference type="SUPFAM" id="SSF55811">
    <property type="entry name" value="Nudix"/>
    <property type="match status" value="1"/>
</dbReference>
<protein>
    <submittedName>
        <fullName evidence="4">NUDIX domain-containing protein</fullName>
    </submittedName>
</protein>
<dbReference type="CDD" id="cd04683">
    <property type="entry name" value="NUDIX_Hydrolase"/>
    <property type="match status" value="1"/>
</dbReference>
<comment type="cofactor">
    <cofactor evidence="1">
        <name>Mg(2+)</name>
        <dbReference type="ChEBI" id="CHEBI:18420"/>
    </cofactor>
</comment>
<organism evidence="4 5">
    <name type="scientific">Streptomyces albipurpureus</name>
    <dbReference type="NCBI Taxonomy" id="2897419"/>
    <lineage>
        <taxon>Bacteria</taxon>
        <taxon>Bacillati</taxon>
        <taxon>Actinomycetota</taxon>
        <taxon>Actinomycetes</taxon>
        <taxon>Kitasatosporales</taxon>
        <taxon>Streptomycetaceae</taxon>
        <taxon>Streptomyces</taxon>
    </lineage>
</organism>
<proteinExistence type="predicted"/>
<dbReference type="Proteomes" id="UP001431429">
    <property type="component" value="Unassembled WGS sequence"/>
</dbReference>
<dbReference type="InterPro" id="IPR000086">
    <property type="entry name" value="NUDIX_hydrolase_dom"/>
</dbReference>
<evidence type="ECO:0000256" key="2">
    <source>
        <dbReference type="ARBA" id="ARBA00022801"/>
    </source>
</evidence>
<dbReference type="RefSeq" id="WP_250919127.1">
    <property type="nucleotide sequence ID" value="NZ_JAMQAW010000008.1"/>
</dbReference>
<feature type="domain" description="Nudix hydrolase" evidence="3">
    <location>
        <begin position="4"/>
        <end position="139"/>
    </location>
</feature>
<evidence type="ECO:0000313" key="5">
    <source>
        <dbReference type="Proteomes" id="UP001431429"/>
    </source>
</evidence>
<evidence type="ECO:0000313" key="4">
    <source>
        <dbReference type="EMBL" id="MCM2388800.1"/>
    </source>
</evidence>
<dbReference type="PANTHER" id="PTHR43046">
    <property type="entry name" value="GDP-MANNOSE MANNOSYL HYDROLASE"/>
    <property type="match status" value="1"/>
</dbReference>
<dbReference type="InterPro" id="IPR015797">
    <property type="entry name" value="NUDIX_hydrolase-like_dom_sf"/>
</dbReference>
<sequence length="151" mass="17352">MPQPHHPVNDVMLILERGNTLLLAERQNTGYADGLLNLPSGKVEHNEDVYDAIIREAHEEIGVQLRRDALRLVHVMYFRNPEGATRVGWFFATNEWDGEPVNTEPHKCAGIAWHHRDQLPDNTVRYNSLGIGHYIKGEPMSVHWHDSHTHQ</sequence>
<keyword evidence="2" id="KW-0378">Hydrolase</keyword>
<dbReference type="PROSITE" id="PS00893">
    <property type="entry name" value="NUDIX_BOX"/>
    <property type="match status" value="1"/>
</dbReference>